<comment type="caution">
    <text evidence="1">The sequence shown here is derived from an EMBL/GenBank/DDBJ whole genome shotgun (WGS) entry which is preliminary data.</text>
</comment>
<keyword evidence="2" id="KW-1185">Reference proteome</keyword>
<gene>
    <name evidence="1" type="ORF">IDH41_11860</name>
</gene>
<dbReference type="RefSeq" id="WP_190861241.1">
    <property type="nucleotide sequence ID" value="NZ_JACXIY010000014.1"/>
</dbReference>
<dbReference type="Proteomes" id="UP000632125">
    <property type="component" value="Unassembled WGS sequence"/>
</dbReference>
<dbReference type="AlphaFoldDB" id="A0A927CKL7"/>
<evidence type="ECO:0000313" key="2">
    <source>
        <dbReference type="Proteomes" id="UP000632125"/>
    </source>
</evidence>
<dbReference type="PROSITE" id="PS51257">
    <property type="entry name" value="PROKAR_LIPOPROTEIN"/>
    <property type="match status" value="1"/>
</dbReference>
<organism evidence="1 2">
    <name type="scientific">Paenibacillus arenilitoris</name>
    <dbReference type="NCBI Taxonomy" id="2772299"/>
    <lineage>
        <taxon>Bacteria</taxon>
        <taxon>Bacillati</taxon>
        <taxon>Bacillota</taxon>
        <taxon>Bacilli</taxon>
        <taxon>Bacillales</taxon>
        <taxon>Paenibacillaceae</taxon>
        <taxon>Paenibacillus</taxon>
    </lineage>
</organism>
<evidence type="ECO:0008006" key="3">
    <source>
        <dbReference type="Google" id="ProtNLM"/>
    </source>
</evidence>
<accession>A0A927CKL7</accession>
<dbReference type="EMBL" id="JACXIY010000014">
    <property type="protein sequence ID" value="MBD2869274.1"/>
    <property type="molecule type" value="Genomic_DNA"/>
</dbReference>
<proteinExistence type="predicted"/>
<evidence type="ECO:0000313" key="1">
    <source>
        <dbReference type="EMBL" id="MBD2869274.1"/>
    </source>
</evidence>
<protein>
    <recommendedName>
        <fullName evidence="3">Lipoprotein</fullName>
    </recommendedName>
</protein>
<reference evidence="1" key="1">
    <citation type="submission" date="2020-09" db="EMBL/GenBank/DDBJ databases">
        <title>A novel bacterium of genus Paenibacillus, isolated from South China Sea.</title>
        <authorList>
            <person name="Huang H."/>
            <person name="Mo K."/>
            <person name="Hu Y."/>
        </authorList>
    </citation>
    <scope>NUCLEOTIDE SEQUENCE</scope>
    <source>
        <strain evidence="1">IB182493</strain>
    </source>
</reference>
<sequence>MRVGLVFLLALLLSACGTKEQIKEIDADVLERMNNPKLAHRDELFELKLNIGKTTFSANEPISYSASLTYIGDGDSFTVWGSHTIVAFRITNGLDFDMEGASTSELAATKLLKNKTVLYPFVKSGGYSHDDPNADFWRQFYSRKELVLPQGNYLIEAVCVFSLDESVVDSHYNESVYTMITVE</sequence>
<name>A0A927CKL7_9BACL</name>